<dbReference type="HOGENOM" id="CLU_2756463_0_0_0"/>
<keyword evidence="2" id="KW-1185">Reference proteome</keyword>
<reference evidence="1 2" key="1">
    <citation type="submission" date="2012-06" db="EMBL/GenBank/DDBJ databases">
        <title>Complete genome of Terriglobus roseus DSM 18391.</title>
        <authorList>
            <consortium name="US DOE Joint Genome Institute (JGI-PGF)"/>
            <person name="Lucas S."/>
            <person name="Copeland A."/>
            <person name="Lapidus A."/>
            <person name="Glavina del Rio T."/>
            <person name="Dalin E."/>
            <person name="Tice H."/>
            <person name="Bruce D."/>
            <person name="Goodwin L."/>
            <person name="Pitluck S."/>
            <person name="Peters L."/>
            <person name="Mikhailova N."/>
            <person name="Munk A.C.C."/>
            <person name="Kyrpides N."/>
            <person name="Mavromatis K."/>
            <person name="Ivanova N."/>
            <person name="Brettin T."/>
            <person name="Detter J.C."/>
            <person name="Han C."/>
            <person name="Larimer F."/>
            <person name="Land M."/>
            <person name="Hauser L."/>
            <person name="Markowitz V."/>
            <person name="Cheng J.-F."/>
            <person name="Hugenholtz P."/>
            <person name="Woyke T."/>
            <person name="Wu D."/>
            <person name="Brambilla E."/>
            <person name="Klenk H.-P."/>
            <person name="Eisen J.A."/>
        </authorList>
    </citation>
    <scope>NUCLEOTIDE SEQUENCE [LARGE SCALE GENOMIC DNA]</scope>
    <source>
        <strain evidence="2">DSM 18391 / NRRL B-41598 / KBS 63</strain>
    </source>
</reference>
<accession>I3ZJC8</accession>
<gene>
    <name evidence="1" type="ordered locus">Terro_3116</name>
</gene>
<dbReference type="EMBL" id="CP003379">
    <property type="protein sequence ID" value="AFL89346.1"/>
    <property type="molecule type" value="Genomic_DNA"/>
</dbReference>
<evidence type="ECO:0000313" key="2">
    <source>
        <dbReference type="Proteomes" id="UP000006056"/>
    </source>
</evidence>
<evidence type="ECO:0000313" key="1">
    <source>
        <dbReference type="EMBL" id="AFL89346.1"/>
    </source>
</evidence>
<sequence>MDLRSWREADKSEHVELFTEDSDVLVIYWLATARELASRQDAWEKGWSRFADAAESECMRRGLPIAELSKQKGLVLLS</sequence>
<proteinExistence type="predicted"/>
<organism evidence="1 2">
    <name type="scientific">Terriglobus roseus (strain DSM 18391 / NRRL B-41598 / KBS 63)</name>
    <dbReference type="NCBI Taxonomy" id="926566"/>
    <lineage>
        <taxon>Bacteria</taxon>
        <taxon>Pseudomonadati</taxon>
        <taxon>Acidobacteriota</taxon>
        <taxon>Terriglobia</taxon>
        <taxon>Terriglobales</taxon>
        <taxon>Acidobacteriaceae</taxon>
        <taxon>Terriglobus</taxon>
    </lineage>
</organism>
<name>I3ZJC8_TERRK</name>
<dbReference type="KEGG" id="trs:Terro_3116"/>
<dbReference type="Proteomes" id="UP000006056">
    <property type="component" value="Chromosome"/>
</dbReference>
<dbReference type="AlphaFoldDB" id="I3ZJC8"/>
<dbReference type="RefSeq" id="WP_014786609.1">
    <property type="nucleotide sequence ID" value="NC_018014.1"/>
</dbReference>
<protein>
    <submittedName>
        <fullName evidence="1">Uncharacterized protein</fullName>
    </submittedName>
</protein>